<dbReference type="InterPro" id="IPR013098">
    <property type="entry name" value="Ig_I-set"/>
</dbReference>
<dbReference type="SUPFAM" id="SSF48726">
    <property type="entry name" value="Immunoglobulin"/>
    <property type="match status" value="1"/>
</dbReference>
<accession>A0ABM0GSQ9</accession>
<protein>
    <submittedName>
        <fullName evidence="3">Uncharacterized protein LOC100376779</fullName>
    </submittedName>
</protein>
<reference evidence="3" key="1">
    <citation type="submission" date="2025-08" db="UniProtKB">
        <authorList>
            <consortium name="RefSeq"/>
        </authorList>
    </citation>
    <scope>IDENTIFICATION</scope>
    <source>
        <tissue evidence="3">Testes</tissue>
    </source>
</reference>
<evidence type="ECO:0000259" key="1">
    <source>
        <dbReference type="Pfam" id="PF07679"/>
    </source>
</evidence>
<evidence type="ECO:0000313" key="3">
    <source>
        <dbReference type="RefSeq" id="XP_002736543.1"/>
    </source>
</evidence>
<evidence type="ECO:0000313" key="2">
    <source>
        <dbReference type="Proteomes" id="UP000694865"/>
    </source>
</evidence>
<keyword evidence="2" id="KW-1185">Reference proteome</keyword>
<proteinExistence type="predicted"/>
<dbReference type="GeneID" id="100376779"/>
<dbReference type="Pfam" id="PF07679">
    <property type="entry name" value="I-set"/>
    <property type="match status" value="1"/>
</dbReference>
<dbReference type="InterPro" id="IPR036179">
    <property type="entry name" value="Ig-like_dom_sf"/>
</dbReference>
<dbReference type="Proteomes" id="UP000694865">
    <property type="component" value="Unplaced"/>
</dbReference>
<feature type="domain" description="Immunoglobulin I-set" evidence="1">
    <location>
        <begin position="21"/>
        <end position="90"/>
    </location>
</feature>
<name>A0ABM0GSQ9_SACKO</name>
<gene>
    <name evidence="3" type="primary">LOC100376779</name>
</gene>
<organism evidence="2 3">
    <name type="scientific">Saccoglossus kowalevskii</name>
    <name type="common">Acorn worm</name>
    <dbReference type="NCBI Taxonomy" id="10224"/>
    <lineage>
        <taxon>Eukaryota</taxon>
        <taxon>Metazoa</taxon>
        <taxon>Hemichordata</taxon>
        <taxon>Enteropneusta</taxon>
        <taxon>Harrimaniidae</taxon>
        <taxon>Saccoglossus</taxon>
    </lineage>
</organism>
<dbReference type="RefSeq" id="XP_002736543.1">
    <property type="nucleotide sequence ID" value="XM_002736497.2"/>
</dbReference>
<sequence length="106" mass="11986">MGEPSLHAPFIITDIDAYKWVKHGSKFELKVHFGGSPPLDVTWDKPDSPHIKIEKPNQFTSILRVSKAKDTHTGNYQANANNHYGEKKSERCCLQVEPQPEPCILC</sequence>
<dbReference type="Gene3D" id="2.60.40.10">
    <property type="entry name" value="Immunoglobulins"/>
    <property type="match status" value="1"/>
</dbReference>
<dbReference type="InterPro" id="IPR013783">
    <property type="entry name" value="Ig-like_fold"/>
</dbReference>